<name>A0A2U3EFP6_PURLI</name>
<proteinExistence type="predicted"/>
<evidence type="ECO:0000313" key="3">
    <source>
        <dbReference type="Proteomes" id="UP000245956"/>
    </source>
</evidence>
<gene>
    <name evidence="2" type="ORF">PCL_10362</name>
</gene>
<organism evidence="2 3">
    <name type="scientific">Purpureocillium lilacinum</name>
    <name type="common">Paecilomyces lilacinus</name>
    <dbReference type="NCBI Taxonomy" id="33203"/>
    <lineage>
        <taxon>Eukaryota</taxon>
        <taxon>Fungi</taxon>
        <taxon>Dikarya</taxon>
        <taxon>Ascomycota</taxon>
        <taxon>Pezizomycotina</taxon>
        <taxon>Sordariomycetes</taxon>
        <taxon>Hypocreomycetidae</taxon>
        <taxon>Hypocreales</taxon>
        <taxon>Ophiocordycipitaceae</taxon>
        <taxon>Purpureocillium</taxon>
    </lineage>
</organism>
<feature type="compositionally biased region" description="Polar residues" evidence="1">
    <location>
        <begin position="321"/>
        <end position="336"/>
    </location>
</feature>
<feature type="region of interest" description="Disordered" evidence="1">
    <location>
        <begin position="319"/>
        <end position="356"/>
    </location>
</feature>
<evidence type="ECO:0000256" key="1">
    <source>
        <dbReference type="SAM" id="MobiDB-lite"/>
    </source>
</evidence>
<reference evidence="2 3" key="1">
    <citation type="journal article" date="2016" name="Front. Microbiol.">
        <title>Genome and transcriptome sequences reveal the specific parasitism of the nematophagous Purpureocillium lilacinum 36-1.</title>
        <authorList>
            <person name="Xie J."/>
            <person name="Li S."/>
            <person name="Mo C."/>
            <person name="Xiao X."/>
            <person name="Peng D."/>
            <person name="Wang G."/>
            <person name="Xiao Y."/>
        </authorList>
    </citation>
    <scope>NUCLEOTIDE SEQUENCE [LARGE SCALE GENOMIC DNA]</scope>
    <source>
        <strain evidence="2 3">36-1</strain>
    </source>
</reference>
<protein>
    <submittedName>
        <fullName evidence="2">Uncharacterized protein</fullName>
    </submittedName>
</protein>
<dbReference type="AlphaFoldDB" id="A0A2U3EFP6"/>
<evidence type="ECO:0000313" key="2">
    <source>
        <dbReference type="EMBL" id="PWI73347.1"/>
    </source>
</evidence>
<dbReference type="EMBL" id="LCWV01000005">
    <property type="protein sequence ID" value="PWI73347.1"/>
    <property type="molecule type" value="Genomic_DNA"/>
</dbReference>
<feature type="region of interest" description="Disordered" evidence="1">
    <location>
        <begin position="121"/>
        <end position="142"/>
    </location>
</feature>
<sequence length="356" mass="37351">MLAVVSAAWAARGETVAAVEERRCVAVVAGGRINATPACSEGGWVGLEKELNRRGAAGNSLDVARCAGCRRARRRRRREGGGRREAAVGLRWARNRSMMGRGSEARIAECRREERKGICERKGKGGEGGGWESRPGSVREWPGGRARWHCAAGTVGQPPAKGGPHVSGGGAGGLTGAAVPTPGGGGAEGTGCQLLSQQAVLATTVPAPLSHVPAKRNQAKGCTPTVWVQSSALSGGGRLGCSKPRRAAGRDWLWTAPGSLRGLVGRWTSPRRADSLDEICPTEAVLLPTHTLQRAAQRAAGNRGPSMKLVEAARKRCHARNSITSNPLPDGGQSSLDRTHRPRAWRVTAPAQSLVR</sequence>
<dbReference type="Proteomes" id="UP000245956">
    <property type="component" value="Unassembled WGS sequence"/>
</dbReference>
<accession>A0A2U3EFP6</accession>
<comment type="caution">
    <text evidence="2">The sequence shown here is derived from an EMBL/GenBank/DDBJ whole genome shotgun (WGS) entry which is preliminary data.</text>
</comment>